<dbReference type="Pfam" id="PF01842">
    <property type="entry name" value="ACT"/>
    <property type="match status" value="1"/>
</dbReference>
<dbReference type="Pfam" id="PF00742">
    <property type="entry name" value="Homoserine_dh"/>
    <property type="match status" value="1"/>
</dbReference>
<evidence type="ECO:0000256" key="3">
    <source>
        <dbReference type="ARBA" id="ARBA00006753"/>
    </source>
</evidence>
<dbReference type="InterPro" id="IPR036291">
    <property type="entry name" value="NAD(P)-bd_dom_sf"/>
</dbReference>
<dbReference type="GO" id="GO:0050661">
    <property type="term" value="F:NADP binding"/>
    <property type="evidence" value="ECO:0007669"/>
    <property type="project" value="InterPro"/>
</dbReference>
<name>A0A967B2L1_9PROT</name>
<dbReference type="GO" id="GO:0004412">
    <property type="term" value="F:homoserine dehydrogenase activity"/>
    <property type="evidence" value="ECO:0007669"/>
    <property type="project" value="UniProtKB-EC"/>
</dbReference>
<evidence type="ECO:0000256" key="5">
    <source>
        <dbReference type="ARBA" id="ARBA00013376"/>
    </source>
</evidence>
<evidence type="ECO:0000256" key="14">
    <source>
        <dbReference type="SAM" id="Phobius"/>
    </source>
</evidence>
<dbReference type="PIRSF" id="PIRSF000098">
    <property type="entry name" value="Homoser_dehydrog"/>
    <property type="match status" value="1"/>
</dbReference>
<keyword evidence="17" id="KW-1185">Reference proteome</keyword>
<dbReference type="InterPro" id="IPR019811">
    <property type="entry name" value="HDH_CS"/>
</dbReference>
<evidence type="ECO:0000256" key="1">
    <source>
        <dbReference type="ARBA" id="ARBA00005056"/>
    </source>
</evidence>
<evidence type="ECO:0000256" key="2">
    <source>
        <dbReference type="ARBA" id="ARBA00005062"/>
    </source>
</evidence>
<comment type="pathway">
    <text evidence="2">Amino-acid biosynthesis; L-methionine biosynthesis via de novo pathway; L-homoserine from L-aspartate: step 3/3.</text>
</comment>
<dbReference type="Proteomes" id="UP000597459">
    <property type="component" value="Unassembled WGS sequence"/>
</dbReference>
<keyword evidence="7" id="KW-0791">Threonine biosynthesis</keyword>
<dbReference type="InterPro" id="IPR016204">
    <property type="entry name" value="HDH"/>
</dbReference>
<sequence>MTSSKEEAASKHPLRLGVAGLGTVGAGLAILLRDNADLITARAGRPIQITAVAARDRTRDRGIDLSALRWHADAIDLASDPNVDVVVELIGGAEGKARELVEAALTAGKPVVTANKALLALHGERLSRLSAAHNAPLLFEAAVAGGIPAIKTVREGLAADRILSIGGILNGTCNYILTAMRETGRDFADVLKEAQDLGYAEADPTTDVDGFDAAHKLAILAALAFGKPVEFDSVHVEGIRSIGALDLGFARTLGYRIKLLGLARQSERGIDARVAPCLVPETAPIAQVDGVFNAVIAEGAFVGRLMIEGRGAGAGPTATAVAADIIDIARGKTIPVWGTYATDVTAVRSRPADEWHGAFYLRLSVTDRAGVIADITAILRDCGVSLSRMIQHPSARSGDDVPLVLVTHPTEERAMQAARQRIAALDVVSAEPVLIRIETF</sequence>
<dbReference type="InterPro" id="IPR001342">
    <property type="entry name" value="HDH_cat"/>
</dbReference>
<dbReference type="GO" id="GO:0009088">
    <property type="term" value="P:threonine biosynthetic process"/>
    <property type="evidence" value="ECO:0007669"/>
    <property type="project" value="UniProtKB-KW"/>
</dbReference>
<dbReference type="RefSeq" id="WP_166312721.1">
    <property type="nucleotide sequence ID" value="NZ_WOTH01000002.1"/>
</dbReference>
<keyword evidence="14" id="KW-1133">Transmembrane helix</keyword>
<evidence type="ECO:0000256" key="11">
    <source>
        <dbReference type="PIRSR" id="PIRSR000098-1"/>
    </source>
</evidence>
<reference evidence="16" key="1">
    <citation type="submission" date="2019-11" db="EMBL/GenBank/DDBJ databases">
        <title>Description of new Acetobacter species.</title>
        <authorList>
            <person name="Cleenwerck I."/>
            <person name="Sombolestani A.S."/>
        </authorList>
    </citation>
    <scope>NUCLEOTIDE SEQUENCE</scope>
    <source>
        <strain evidence="16">LMG 1626</strain>
    </source>
</reference>
<dbReference type="FunFam" id="3.30.360.10:FF:000005">
    <property type="entry name" value="Homoserine dehydrogenase"/>
    <property type="match status" value="1"/>
</dbReference>
<keyword evidence="6" id="KW-0028">Amino-acid biosynthesis</keyword>
<dbReference type="InterPro" id="IPR005106">
    <property type="entry name" value="Asp/hSer_DH_NAD-bd"/>
</dbReference>
<keyword evidence="9 16" id="KW-0560">Oxidoreductase</keyword>
<comment type="pathway">
    <text evidence="1">Amino-acid biosynthesis; L-threonine biosynthesis; L-threonine from L-aspartate: step 3/5.</text>
</comment>
<dbReference type="NCBIfam" id="NF004976">
    <property type="entry name" value="PRK06349.1"/>
    <property type="match status" value="1"/>
</dbReference>
<evidence type="ECO:0000256" key="4">
    <source>
        <dbReference type="ARBA" id="ARBA00013213"/>
    </source>
</evidence>
<feature type="domain" description="ACT" evidence="15">
    <location>
        <begin position="360"/>
        <end position="438"/>
    </location>
</feature>
<keyword evidence="10" id="KW-0486">Methionine biosynthesis</keyword>
<keyword evidence="14" id="KW-0472">Membrane</keyword>
<evidence type="ECO:0000256" key="13">
    <source>
        <dbReference type="RuleBase" id="RU004171"/>
    </source>
</evidence>
<feature type="binding site" evidence="12">
    <location>
        <begin position="19"/>
        <end position="26"/>
    </location>
    <ligand>
        <name>NADP(+)</name>
        <dbReference type="ChEBI" id="CHEBI:58349"/>
    </ligand>
</feature>
<evidence type="ECO:0000256" key="9">
    <source>
        <dbReference type="ARBA" id="ARBA00023002"/>
    </source>
</evidence>
<keyword evidence="14" id="KW-0812">Transmembrane</keyword>
<dbReference type="Pfam" id="PF03447">
    <property type="entry name" value="NAD_binding_3"/>
    <property type="match status" value="1"/>
</dbReference>
<dbReference type="InterPro" id="IPR002912">
    <property type="entry name" value="ACT_dom"/>
</dbReference>
<dbReference type="PROSITE" id="PS51671">
    <property type="entry name" value="ACT"/>
    <property type="match status" value="1"/>
</dbReference>
<dbReference type="PANTHER" id="PTHR43331:SF1">
    <property type="entry name" value="HOMOSERINE DEHYDROGENASE"/>
    <property type="match status" value="1"/>
</dbReference>
<dbReference type="PROSITE" id="PS01042">
    <property type="entry name" value="HOMOSER_DHGENASE"/>
    <property type="match status" value="1"/>
</dbReference>
<dbReference type="Gene3D" id="3.30.360.10">
    <property type="entry name" value="Dihydrodipicolinate Reductase, domain 2"/>
    <property type="match status" value="1"/>
</dbReference>
<accession>A0A967B2L1</accession>
<evidence type="ECO:0000256" key="10">
    <source>
        <dbReference type="ARBA" id="ARBA00023167"/>
    </source>
</evidence>
<dbReference type="EMBL" id="WOTH01000002">
    <property type="protein sequence ID" value="NHO52572.1"/>
    <property type="molecule type" value="Genomic_DNA"/>
</dbReference>
<dbReference type="SUPFAM" id="SSF51735">
    <property type="entry name" value="NAD(P)-binding Rossmann-fold domains"/>
    <property type="match status" value="1"/>
</dbReference>
<dbReference type="GO" id="GO:0009086">
    <property type="term" value="P:methionine biosynthetic process"/>
    <property type="evidence" value="ECO:0007669"/>
    <property type="project" value="UniProtKB-KW"/>
</dbReference>
<feature type="active site" description="Proton donor" evidence="11">
    <location>
        <position position="216"/>
    </location>
</feature>
<evidence type="ECO:0000256" key="8">
    <source>
        <dbReference type="ARBA" id="ARBA00022857"/>
    </source>
</evidence>
<proteinExistence type="inferred from homology"/>
<evidence type="ECO:0000259" key="15">
    <source>
        <dbReference type="PROSITE" id="PS51671"/>
    </source>
</evidence>
<dbReference type="Gene3D" id="3.30.70.260">
    <property type="match status" value="1"/>
</dbReference>
<comment type="similarity">
    <text evidence="3 13">Belongs to the homoserine dehydrogenase family.</text>
</comment>
<protein>
    <recommendedName>
        <fullName evidence="5">Homoserine dehydrogenase</fullName>
        <ecNumber evidence="4">1.1.1.3</ecNumber>
    </recommendedName>
</protein>
<gene>
    <name evidence="16" type="ORF">GOB87_01145</name>
</gene>
<keyword evidence="8 12" id="KW-0521">NADP</keyword>
<dbReference type="CDD" id="cd04881">
    <property type="entry name" value="ACT_HSDH-Hom"/>
    <property type="match status" value="1"/>
</dbReference>
<feature type="binding site" evidence="12">
    <location>
        <position position="116"/>
    </location>
    <ligand>
        <name>NADPH</name>
        <dbReference type="ChEBI" id="CHEBI:57783"/>
    </ligand>
</feature>
<dbReference type="SUPFAM" id="SSF55021">
    <property type="entry name" value="ACT-like"/>
    <property type="match status" value="1"/>
</dbReference>
<dbReference type="Gene3D" id="3.40.50.720">
    <property type="entry name" value="NAD(P)-binding Rossmann-like Domain"/>
    <property type="match status" value="1"/>
</dbReference>
<feature type="transmembrane region" description="Helical" evidence="14">
    <location>
        <begin position="12"/>
        <end position="32"/>
    </location>
</feature>
<dbReference type="PANTHER" id="PTHR43331">
    <property type="entry name" value="HOMOSERINE DEHYDROGENASE"/>
    <property type="match status" value="1"/>
</dbReference>
<feature type="binding site" evidence="12">
    <location>
        <position position="201"/>
    </location>
    <ligand>
        <name>L-homoserine</name>
        <dbReference type="ChEBI" id="CHEBI:57476"/>
    </ligand>
</feature>
<comment type="caution">
    <text evidence="16">The sequence shown here is derived from an EMBL/GenBank/DDBJ whole genome shotgun (WGS) entry which is preliminary data.</text>
</comment>
<evidence type="ECO:0000313" key="17">
    <source>
        <dbReference type="Proteomes" id="UP000597459"/>
    </source>
</evidence>
<evidence type="ECO:0000313" key="16">
    <source>
        <dbReference type="EMBL" id="NHO52572.1"/>
    </source>
</evidence>
<dbReference type="AlphaFoldDB" id="A0A967B2L1"/>
<dbReference type="InterPro" id="IPR045865">
    <property type="entry name" value="ACT-like_dom_sf"/>
</dbReference>
<evidence type="ECO:0000256" key="7">
    <source>
        <dbReference type="ARBA" id="ARBA00022697"/>
    </source>
</evidence>
<evidence type="ECO:0000256" key="12">
    <source>
        <dbReference type="PIRSR" id="PIRSR000098-2"/>
    </source>
</evidence>
<evidence type="ECO:0000256" key="6">
    <source>
        <dbReference type="ARBA" id="ARBA00022605"/>
    </source>
</evidence>
<dbReference type="SUPFAM" id="SSF55347">
    <property type="entry name" value="Glyceraldehyde-3-phosphate dehydrogenase-like, C-terminal domain"/>
    <property type="match status" value="1"/>
</dbReference>
<dbReference type="EC" id="1.1.1.3" evidence="4"/>
<organism evidence="16 17">
    <name type="scientific">Acetobacter estunensis</name>
    <dbReference type="NCBI Taxonomy" id="104097"/>
    <lineage>
        <taxon>Bacteria</taxon>
        <taxon>Pseudomonadati</taxon>
        <taxon>Pseudomonadota</taxon>
        <taxon>Alphaproteobacteria</taxon>
        <taxon>Acetobacterales</taxon>
        <taxon>Acetobacteraceae</taxon>
        <taxon>Acetobacter</taxon>
    </lineage>
</organism>